<accession>N9WW05</accession>
<comment type="caution">
    <text evidence="2">The sequence shown here is derived from an EMBL/GenBank/DDBJ whole genome shotgun (WGS) entry which is preliminary data.</text>
</comment>
<dbReference type="RefSeq" id="WP_002605942.1">
    <property type="nucleotide sequence ID" value="NZ_KB850943.1"/>
</dbReference>
<dbReference type="HOGENOM" id="CLU_072509_2_0_9"/>
<dbReference type="GO" id="GO:0042173">
    <property type="term" value="P:regulation of sporulation resulting in formation of a cellular spore"/>
    <property type="evidence" value="ECO:0007669"/>
    <property type="project" value="InterPro"/>
</dbReference>
<dbReference type="PATRIC" id="fig|999413.4.peg.253"/>
<dbReference type="AlphaFoldDB" id="N9WW05"/>
<dbReference type="GO" id="GO:0005509">
    <property type="term" value="F:calcium ion binding"/>
    <property type="evidence" value="ECO:0007669"/>
    <property type="project" value="InterPro"/>
</dbReference>
<reference evidence="2 3" key="1">
    <citation type="submission" date="2013-01" db="EMBL/GenBank/DDBJ databases">
        <title>The Genome Sequence of Clostridium innocuum 2959.</title>
        <authorList>
            <consortium name="The Broad Institute Genome Sequencing Platform"/>
            <person name="Earl A."/>
            <person name="Ward D."/>
            <person name="Feldgarden M."/>
            <person name="Gevers D."/>
            <person name="Courvalin P."/>
            <person name="Lambert T."/>
            <person name="Walker B."/>
            <person name="Young S.K."/>
            <person name="Zeng Q."/>
            <person name="Gargeya S."/>
            <person name="Fitzgerald M."/>
            <person name="Haas B."/>
            <person name="Abouelleil A."/>
            <person name="Alvarado L."/>
            <person name="Arachchi H.M."/>
            <person name="Berlin A.M."/>
            <person name="Chapman S.B."/>
            <person name="Dewar J."/>
            <person name="Goldberg J."/>
            <person name="Griggs A."/>
            <person name="Gujja S."/>
            <person name="Hansen M."/>
            <person name="Howarth C."/>
            <person name="Imamovic A."/>
            <person name="Larimer J."/>
            <person name="McCowan C."/>
            <person name="Murphy C."/>
            <person name="Neiman D."/>
            <person name="Pearson M."/>
            <person name="Priest M."/>
            <person name="Roberts A."/>
            <person name="Saif S."/>
            <person name="Shea T."/>
            <person name="Sisk P."/>
            <person name="Sykes S."/>
            <person name="Wortman J."/>
            <person name="Nusbaum C."/>
            <person name="Birren B."/>
        </authorList>
    </citation>
    <scope>NUCLEOTIDE SEQUENCE [LARGE SCALE GENOMIC DNA]</scope>
    <source>
        <strain evidence="2 3">2959</strain>
    </source>
</reference>
<dbReference type="Gene3D" id="1.10.10.10">
    <property type="entry name" value="Winged helix-like DNA-binding domain superfamily/Winged helix DNA-binding domain"/>
    <property type="match status" value="1"/>
</dbReference>
<feature type="domain" description="Sporulation initiation factor Spo0A C-terminal" evidence="1">
    <location>
        <begin position="6"/>
        <end position="101"/>
    </location>
</feature>
<name>N9WW05_CLOIN</name>
<evidence type="ECO:0000313" key="3">
    <source>
        <dbReference type="Proteomes" id="UP000013051"/>
    </source>
</evidence>
<dbReference type="Proteomes" id="UP000013051">
    <property type="component" value="Unassembled WGS sequence"/>
</dbReference>
<dbReference type="Pfam" id="PF08769">
    <property type="entry name" value="Spo0A_C"/>
    <property type="match status" value="1"/>
</dbReference>
<evidence type="ECO:0000313" key="2">
    <source>
        <dbReference type="EMBL" id="ENY87788.1"/>
    </source>
</evidence>
<organism evidence="2 3">
    <name type="scientific">[Clostridium] innocuum 2959</name>
    <dbReference type="NCBI Taxonomy" id="999413"/>
    <lineage>
        <taxon>Bacteria</taxon>
        <taxon>Bacillati</taxon>
        <taxon>Bacillota</taxon>
        <taxon>Clostridia</taxon>
        <taxon>Eubacteriales</taxon>
        <taxon>Clostridiaceae</taxon>
        <taxon>Clostridium</taxon>
    </lineage>
</organism>
<dbReference type="GO" id="GO:0003677">
    <property type="term" value="F:DNA binding"/>
    <property type="evidence" value="ECO:0007669"/>
    <property type="project" value="InterPro"/>
</dbReference>
<dbReference type="InterPro" id="IPR036388">
    <property type="entry name" value="WH-like_DNA-bd_sf"/>
</dbReference>
<dbReference type="GO" id="GO:0005737">
    <property type="term" value="C:cytoplasm"/>
    <property type="evidence" value="ECO:0007669"/>
    <property type="project" value="InterPro"/>
</dbReference>
<dbReference type="SUPFAM" id="SSF46894">
    <property type="entry name" value="C-terminal effector domain of the bipartite response regulators"/>
    <property type="match status" value="1"/>
</dbReference>
<proteinExistence type="predicted"/>
<protein>
    <recommendedName>
        <fullName evidence="1">Sporulation initiation factor Spo0A C-terminal domain-containing protein</fullName>
    </recommendedName>
</protein>
<gene>
    <name evidence="2" type="ORF">HMPREF1094_00239</name>
</gene>
<dbReference type="eggNOG" id="COG0745">
    <property type="taxonomic scope" value="Bacteria"/>
</dbReference>
<dbReference type="GO" id="GO:0003700">
    <property type="term" value="F:DNA-binding transcription factor activity"/>
    <property type="evidence" value="ECO:0007669"/>
    <property type="project" value="InterPro"/>
</dbReference>
<dbReference type="InterPro" id="IPR014879">
    <property type="entry name" value="Spo0A_C"/>
</dbReference>
<evidence type="ECO:0000259" key="1">
    <source>
        <dbReference type="Pfam" id="PF08769"/>
    </source>
</evidence>
<dbReference type="InterPro" id="IPR016032">
    <property type="entry name" value="Sig_transdc_resp-reg_C-effctor"/>
</dbReference>
<keyword evidence="3" id="KW-1185">Reference proteome</keyword>
<dbReference type="EMBL" id="AGYV01000001">
    <property type="protein sequence ID" value="ENY87788.1"/>
    <property type="molecule type" value="Genomic_DNA"/>
</dbReference>
<sequence>MSTTATLLMDMGITPDLKGFDYIRLAVAFVITDKAKYKNVTKTLYPDIAKAFCSTPVRVERDIRHAISKAIYLDHGEIKNLIGVSPYKNKMTNSEFIFSLAYVVNENGG</sequence>